<dbReference type="PROSITE" id="PS51257">
    <property type="entry name" value="PROKAR_LIPOPROTEIN"/>
    <property type="match status" value="1"/>
</dbReference>
<evidence type="ECO:0008006" key="4">
    <source>
        <dbReference type="Google" id="ProtNLM"/>
    </source>
</evidence>
<evidence type="ECO:0000313" key="3">
    <source>
        <dbReference type="Proteomes" id="UP001057702"/>
    </source>
</evidence>
<dbReference type="EMBL" id="JANFNG010000044">
    <property type="protein sequence ID" value="MCQ4084879.1"/>
    <property type="molecule type" value="Genomic_DNA"/>
</dbReference>
<organism evidence="2 3">
    <name type="scientific">Streptomyces humicola</name>
    <dbReference type="NCBI Taxonomy" id="2953240"/>
    <lineage>
        <taxon>Bacteria</taxon>
        <taxon>Bacillati</taxon>
        <taxon>Actinomycetota</taxon>
        <taxon>Actinomycetes</taxon>
        <taxon>Kitasatosporales</taxon>
        <taxon>Streptomycetaceae</taxon>
        <taxon>Streptomyces</taxon>
    </lineage>
</organism>
<feature type="region of interest" description="Disordered" evidence="1">
    <location>
        <begin position="47"/>
        <end position="113"/>
    </location>
</feature>
<evidence type="ECO:0000313" key="2">
    <source>
        <dbReference type="EMBL" id="MCQ4084879.1"/>
    </source>
</evidence>
<dbReference type="Proteomes" id="UP001057702">
    <property type="component" value="Unassembled WGS sequence"/>
</dbReference>
<protein>
    <recommendedName>
        <fullName evidence="4">Lipoprotein</fullName>
    </recommendedName>
</protein>
<gene>
    <name evidence="2" type="ORF">NGB36_31015</name>
</gene>
<dbReference type="RefSeq" id="WP_255923963.1">
    <property type="nucleotide sequence ID" value="NZ_JANFNG010000044.1"/>
</dbReference>
<reference evidence="2" key="1">
    <citation type="submission" date="2022-06" db="EMBL/GenBank/DDBJ databases">
        <title>Draft genome sequence of Streptomyces sp. RB6PN25 isolated from peat swamp forest in Thailand.</title>
        <authorList>
            <person name="Duangmal K."/>
            <person name="Klaysubun C."/>
        </authorList>
    </citation>
    <scope>NUCLEOTIDE SEQUENCE</scope>
    <source>
        <strain evidence="2">RB6PN25</strain>
    </source>
</reference>
<accession>A0ABT1Q4R5</accession>
<feature type="compositionally biased region" description="Basic and acidic residues" evidence="1">
    <location>
        <begin position="92"/>
        <end position="104"/>
    </location>
</feature>
<sequence length="146" mass="15531">MRRFPSVVVLVALCGVAGCVTVSREPVSRAPAAPLVVPPPVHAVLTTVRPETPVSPRPSPAAHRPDRPPRPHHGHRPMDPTVPYRPHPYHAPPRDVPRHVDRTAPEPAFPAPPPAQGGGICALGRAYGGWAPDSDAARICHIAYGN</sequence>
<keyword evidence="3" id="KW-1185">Reference proteome</keyword>
<evidence type="ECO:0000256" key="1">
    <source>
        <dbReference type="SAM" id="MobiDB-lite"/>
    </source>
</evidence>
<comment type="caution">
    <text evidence="2">The sequence shown here is derived from an EMBL/GenBank/DDBJ whole genome shotgun (WGS) entry which is preliminary data.</text>
</comment>
<proteinExistence type="predicted"/>
<name>A0ABT1Q4R5_9ACTN</name>